<protein>
    <submittedName>
        <fullName evidence="1">Uncharacterized protein</fullName>
    </submittedName>
</protein>
<gene>
    <name evidence="1" type="ORF">XBKQ1_400007</name>
</gene>
<keyword evidence="2" id="KW-1185">Reference proteome</keyword>
<dbReference type="Proteomes" id="UP000028500">
    <property type="component" value="Unassembled WGS sequence"/>
</dbReference>
<evidence type="ECO:0000313" key="2">
    <source>
        <dbReference type="Proteomes" id="UP000028500"/>
    </source>
</evidence>
<proteinExistence type="predicted"/>
<dbReference type="HOGENOM" id="CLU_3224022_0_0_6"/>
<dbReference type="AlphaFoldDB" id="A0A077PK32"/>
<reference evidence="1" key="1">
    <citation type="submission" date="2013-07" db="EMBL/GenBank/DDBJ databases">
        <title>Sub-species coevolution in mutualistic symbiosis.</title>
        <authorList>
            <person name="Murfin K."/>
            <person name="Klassen J."/>
            <person name="Lee M."/>
            <person name="Forst S."/>
            <person name="Stock P."/>
            <person name="Goodrich-Blair H."/>
        </authorList>
    </citation>
    <scope>NUCLEOTIDE SEQUENCE [LARGE SCALE GENOMIC DNA]</scope>
    <source>
        <strain evidence="1">Kraussei Quebec</strain>
    </source>
</reference>
<comment type="caution">
    <text evidence="1">The sequence shown here is derived from an EMBL/GenBank/DDBJ whole genome shotgun (WGS) entry which is preliminary data.</text>
</comment>
<organism evidence="1 2">
    <name type="scientific">Xenorhabdus bovienii str. kraussei Quebec</name>
    <dbReference type="NCBI Taxonomy" id="1398203"/>
    <lineage>
        <taxon>Bacteria</taxon>
        <taxon>Pseudomonadati</taxon>
        <taxon>Pseudomonadota</taxon>
        <taxon>Gammaproteobacteria</taxon>
        <taxon>Enterobacterales</taxon>
        <taxon>Morganellaceae</taxon>
        <taxon>Xenorhabdus</taxon>
    </lineage>
</organism>
<accession>A0A077PK32</accession>
<sequence length="44" mass="5173">MKNGYKNSRSLKGRATIAVHLCTFGSRYHQYEQSYFVRDKGFLN</sequence>
<dbReference type="EMBL" id="CBSY010000229">
    <property type="protein sequence ID" value="CDH21378.1"/>
    <property type="molecule type" value="Genomic_DNA"/>
</dbReference>
<evidence type="ECO:0000313" key="1">
    <source>
        <dbReference type="EMBL" id="CDH21378.1"/>
    </source>
</evidence>
<name>A0A077PK32_XENBV</name>